<feature type="region of interest" description="Disordered" evidence="1">
    <location>
        <begin position="1"/>
        <end position="27"/>
    </location>
</feature>
<reference evidence="3" key="1">
    <citation type="journal article" date="2009" name="Science">
        <title>The B73 maize genome: complexity, diversity, and dynamics.</title>
        <authorList>
            <person name="Schnable P.S."/>
            <person name="Ware D."/>
            <person name="Fulton R.S."/>
            <person name="Stein J.C."/>
            <person name="Wei F."/>
            <person name="Pasternak S."/>
            <person name="Liang C."/>
            <person name="Zhang J."/>
            <person name="Fulton L."/>
            <person name="Graves T.A."/>
            <person name="Minx P."/>
            <person name="Reily A.D."/>
            <person name="Courtney L."/>
            <person name="Kruchowski S.S."/>
            <person name="Tomlinson C."/>
            <person name="Strong C."/>
            <person name="Delehaunty K."/>
            <person name="Fronick C."/>
            <person name="Courtney B."/>
            <person name="Rock S.M."/>
            <person name="Belter E."/>
            <person name="Du F."/>
            <person name="Kim K."/>
            <person name="Abbott R.M."/>
            <person name="Cotton M."/>
            <person name="Levy A."/>
            <person name="Marchetto P."/>
            <person name="Ochoa K."/>
            <person name="Jackson S.M."/>
            <person name="Gillam B."/>
            <person name="Chen W."/>
            <person name="Yan L."/>
            <person name="Higginbotham J."/>
            <person name="Cardenas M."/>
            <person name="Waligorski J."/>
            <person name="Applebaum E."/>
            <person name="Phelps L."/>
            <person name="Falcone J."/>
            <person name="Kanchi K."/>
            <person name="Thane T."/>
            <person name="Scimone A."/>
            <person name="Thane N."/>
            <person name="Henke J."/>
            <person name="Wang T."/>
            <person name="Ruppert J."/>
            <person name="Shah N."/>
            <person name="Rotter K."/>
            <person name="Hodges J."/>
            <person name="Ingenthron E."/>
            <person name="Cordes M."/>
            <person name="Kohlberg S."/>
            <person name="Sgro J."/>
            <person name="Delgado B."/>
            <person name="Mead K."/>
            <person name="Chinwalla A."/>
            <person name="Leonard S."/>
            <person name="Crouse K."/>
            <person name="Collura K."/>
            <person name="Kudrna D."/>
            <person name="Currie J."/>
            <person name="He R."/>
            <person name="Angelova A."/>
            <person name="Rajasekar S."/>
            <person name="Mueller T."/>
            <person name="Lomeli R."/>
            <person name="Scara G."/>
            <person name="Ko A."/>
            <person name="Delaney K."/>
            <person name="Wissotski M."/>
            <person name="Lopez G."/>
            <person name="Campos D."/>
            <person name="Braidotti M."/>
            <person name="Ashley E."/>
            <person name="Golser W."/>
            <person name="Kim H."/>
            <person name="Lee S."/>
            <person name="Lin J."/>
            <person name="Dujmic Z."/>
            <person name="Kim W."/>
            <person name="Talag J."/>
            <person name="Zuccolo A."/>
            <person name="Fan C."/>
            <person name="Sebastian A."/>
            <person name="Kramer M."/>
            <person name="Spiegel L."/>
            <person name="Nascimento L."/>
            <person name="Zutavern T."/>
            <person name="Miller B."/>
            <person name="Ambroise C."/>
            <person name="Muller S."/>
            <person name="Spooner W."/>
            <person name="Narechania A."/>
            <person name="Ren L."/>
            <person name="Wei S."/>
            <person name="Kumari S."/>
            <person name="Faga B."/>
            <person name="Levy M.J."/>
            <person name="McMahan L."/>
            <person name="Van Buren P."/>
            <person name="Vaughn M.W."/>
            <person name="Ying K."/>
            <person name="Yeh C.-T."/>
            <person name="Emrich S.J."/>
            <person name="Jia Y."/>
            <person name="Kalyanaraman A."/>
            <person name="Hsia A.-P."/>
            <person name="Barbazuk W.B."/>
            <person name="Baucom R.S."/>
            <person name="Brutnell T.P."/>
            <person name="Carpita N.C."/>
            <person name="Chaparro C."/>
            <person name="Chia J.-M."/>
            <person name="Deragon J.-M."/>
            <person name="Estill J.C."/>
            <person name="Fu Y."/>
            <person name="Jeddeloh J.A."/>
            <person name="Han Y."/>
            <person name="Lee H."/>
            <person name="Li P."/>
            <person name="Lisch D.R."/>
            <person name="Liu S."/>
            <person name="Liu Z."/>
            <person name="Nagel D.H."/>
            <person name="McCann M.C."/>
            <person name="SanMiguel P."/>
            <person name="Myers A.M."/>
            <person name="Nettleton D."/>
            <person name="Nguyen J."/>
            <person name="Penning B.W."/>
            <person name="Ponnala L."/>
            <person name="Schneider K.L."/>
            <person name="Schwartz D.C."/>
            <person name="Sharma A."/>
            <person name="Soderlund C."/>
            <person name="Springer N.M."/>
            <person name="Sun Q."/>
            <person name="Wang H."/>
            <person name="Waterman M."/>
            <person name="Westerman R."/>
            <person name="Wolfgruber T.K."/>
            <person name="Yang L."/>
            <person name="Yu Y."/>
            <person name="Zhang L."/>
            <person name="Zhou S."/>
            <person name="Zhu Q."/>
            <person name="Bennetzen J.L."/>
            <person name="Dawe R.K."/>
            <person name="Jiang J."/>
            <person name="Jiang N."/>
            <person name="Presting G.G."/>
            <person name="Wessler S.R."/>
            <person name="Aluru S."/>
            <person name="Martienssen R.A."/>
            <person name="Clifton S.W."/>
            <person name="McCombie W.R."/>
            <person name="Wing R.A."/>
            <person name="Wilson R.K."/>
        </authorList>
    </citation>
    <scope>NUCLEOTIDE SEQUENCE [LARGE SCALE GENOMIC DNA]</scope>
    <source>
        <strain evidence="3">cv. B73</strain>
    </source>
</reference>
<dbReference type="EnsemblPlants" id="Zm00001eb223260_T001">
    <property type="protein sequence ID" value="Zm00001eb223260_P001"/>
    <property type="gene ID" value="Zm00001eb223260"/>
</dbReference>
<dbReference type="InParanoid" id="A0A804PBG6"/>
<dbReference type="Gramene" id="Zm00001eb223260_T001">
    <property type="protein sequence ID" value="Zm00001eb223260_P001"/>
    <property type="gene ID" value="Zm00001eb223260"/>
</dbReference>
<evidence type="ECO:0000313" key="3">
    <source>
        <dbReference type="Proteomes" id="UP000007305"/>
    </source>
</evidence>
<dbReference type="AlphaFoldDB" id="A0A804PBG6"/>
<sequence length="149" mass="15993">MAADEEGASMVAADGSPTTFPAGKPRGSFGCRCGTESLATPREKWNCGSELAASWGIRPSESSTNPRSPRTALLRHWSEDPPPQRNPHHRHRRRVHDFVLGCLAVLRGQNRGLATGEGRPVTSEFVVSSSQAGAIAHRRCVVAAEALRA</sequence>
<dbReference type="Proteomes" id="UP000007305">
    <property type="component" value="Chromosome 5"/>
</dbReference>
<evidence type="ECO:0000256" key="1">
    <source>
        <dbReference type="SAM" id="MobiDB-lite"/>
    </source>
</evidence>
<protein>
    <submittedName>
        <fullName evidence="2">Uncharacterized protein</fullName>
    </submittedName>
</protein>
<accession>A0A804PBG6</accession>
<reference evidence="2" key="2">
    <citation type="submission" date="2019-07" db="EMBL/GenBank/DDBJ databases">
        <authorList>
            <person name="Seetharam A."/>
            <person name="Woodhouse M."/>
            <person name="Cannon E."/>
        </authorList>
    </citation>
    <scope>NUCLEOTIDE SEQUENCE [LARGE SCALE GENOMIC DNA]</scope>
    <source>
        <strain evidence="2">cv. B73</strain>
    </source>
</reference>
<reference evidence="2" key="3">
    <citation type="submission" date="2021-05" db="UniProtKB">
        <authorList>
            <consortium name="EnsemblPlants"/>
        </authorList>
    </citation>
    <scope>IDENTIFICATION</scope>
    <source>
        <strain evidence="2">cv. B73</strain>
    </source>
</reference>
<organism evidence="2 3">
    <name type="scientific">Zea mays</name>
    <name type="common">Maize</name>
    <dbReference type="NCBI Taxonomy" id="4577"/>
    <lineage>
        <taxon>Eukaryota</taxon>
        <taxon>Viridiplantae</taxon>
        <taxon>Streptophyta</taxon>
        <taxon>Embryophyta</taxon>
        <taxon>Tracheophyta</taxon>
        <taxon>Spermatophyta</taxon>
        <taxon>Magnoliopsida</taxon>
        <taxon>Liliopsida</taxon>
        <taxon>Poales</taxon>
        <taxon>Poaceae</taxon>
        <taxon>PACMAD clade</taxon>
        <taxon>Panicoideae</taxon>
        <taxon>Andropogonodae</taxon>
        <taxon>Andropogoneae</taxon>
        <taxon>Tripsacinae</taxon>
        <taxon>Zea</taxon>
    </lineage>
</organism>
<feature type="region of interest" description="Disordered" evidence="1">
    <location>
        <begin position="57"/>
        <end position="92"/>
    </location>
</feature>
<proteinExistence type="predicted"/>
<evidence type="ECO:0000313" key="2">
    <source>
        <dbReference type="EnsemblPlants" id="Zm00001eb223260_P001"/>
    </source>
</evidence>
<keyword evidence="3" id="KW-1185">Reference proteome</keyword>
<name>A0A804PBG6_MAIZE</name>